<evidence type="ECO:0000259" key="2">
    <source>
        <dbReference type="Pfam" id="PF13406"/>
    </source>
</evidence>
<organism evidence="3 4">
    <name type="scientific">Sphingoaurantiacus capsulatus</name>
    <dbReference type="NCBI Taxonomy" id="1771310"/>
    <lineage>
        <taxon>Bacteria</taxon>
        <taxon>Pseudomonadati</taxon>
        <taxon>Pseudomonadota</taxon>
        <taxon>Alphaproteobacteria</taxon>
        <taxon>Sphingomonadales</taxon>
        <taxon>Sphingosinicellaceae</taxon>
        <taxon>Sphingoaurantiacus</taxon>
    </lineage>
</organism>
<sequence>MARLVNSSPWGFMYKRIALLLAAVAASPSFAQNGLDPTPVAPDPVPGIVAVPAPAQPPLPPVEAPPAIIDPHQTAFQAWLTGPFRQQAFTAGVRPETLDRELGGLTYNPRVVQLDQAQPDRSATSQLTYATYLSRHINNNRINGGRRRYGDLFATLQGIEGRYGVPPEVLVGFWGIETSYGAVTGNFDLVRSLATLAFEGRRRDLFSRELVAALQLIERGYINRGALVGSWAGATGQPQFLPSSVLAHAADGDGDGRADIWNSQVDALASIAKFIADKGWKKGQPWAQRVYVPPTLDRERVRNLTPVGECGGMNWRHSRWLTVKDWKALGIVPMGQVFPAETMLATLIEPDGTGTGGYLTYGNYRAILRYNCTNFYALTVTHLADAIRAAPGAGAAGGLRR</sequence>
<accession>A0ABV7XBV9</accession>
<dbReference type="EMBL" id="JBHRXV010000011">
    <property type="protein sequence ID" value="MFC3713650.1"/>
    <property type="molecule type" value="Genomic_DNA"/>
</dbReference>
<dbReference type="CDD" id="cd13399">
    <property type="entry name" value="Slt35-like"/>
    <property type="match status" value="1"/>
</dbReference>
<dbReference type="SUPFAM" id="SSF53955">
    <property type="entry name" value="Lysozyme-like"/>
    <property type="match status" value="1"/>
</dbReference>
<evidence type="ECO:0000313" key="4">
    <source>
        <dbReference type="Proteomes" id="UP001595615"/>
    </source>
</evidence>
<dbReference type="NCBIfam" id="TIGR02283">
    <property type="entry name" value="MltB_2"/>
    <property type="match status" value="1"/>
</dbReference>
<proteinExistence type="predicted"/>
<reference evidence="4" key="1">
    <citation type="journal article" date="2019" name="Int. J. Syst. Evol. Microbiol.">
        <title>The Global Catalogue of Microorganisms (GCM) 10K type strain sequencing project: providing services to taxonomists for standard genome sequencing and annotation.</title>
        <authorList>
            <consortium name="The Broad Institute Genomics Platform"/>
            <consortium name="The Broad Institute Genome Sequencing Center for Infectious Disease"/>
            <person name="Wu L."/>
            <person name="Ma J."/>
        </authorList>
    </citation>
    <scope>NUCLEOTIDE SEQUENCE [LARGE SCALE GENOMIC DNA]</scope>
    <source>
        <strain evidence="4">KCTC 42644</strain>
    </source>
</reference>
<keyword evidence="1" id="KW-0732">Signal</keyword>
<evidence type="ECO:0000256" key="1">
    <source>
        <dbReference type="SAM" id="SignalP"/>
    </source>
</evidence>
<dbReference type="Gene3D" id="1.10.8.350">
    <property type="entry name" value="Bacterial muramidase"/>
    <property type="match status" value="1"/>
</dbReference>
<gene>
    <name evidence="3" type="ORF">ACFOMD_13805</name>
</gene>
<dbReference type="InterPro" id="IPR031304">
    <property type="entry name" value="SLT_2"/>
</dbReference>
<keyword evidence="4" id="KW-1185">Reference proteome</keyword>
<dbReference type="Pfam" id="PF13406">
    <property type="entry name" value="SLT_2"/>
    <property type="match status" value="1"/>
</dbReference>
<dbReference type="Gene3D" id="1.10.530.10">
    <property type="match status" value="1"/>
</dbReference>
<feature type="signal peptide" evidence="1">
    <location>
        <begin position="1"/>
        <end position="31"/>
    </location>
</feature>
<comment type="caution">
    <text evidence="3">The sequence shown here is derived from an EMBL/GenBank/DDBJ whole genome shotgun (WGS) entry which is preliminary data.</text>
</comment>
<dbReference type="InterPro" id="IPR043426">
    <property type="entry name" value="MltB-like"/>
</dbReference>
<feature type="domain" description="Transglycosylase SLT" evidence="2">
    <location>
        <begin position="76"/>
        <end position="385"/>
    </location>
</feature>
<protein>
    <submittedName>
        <fullName evidence="3">Lytic transglycosylase domain-containing protein</fullName>
    </submittedName>
</protein>
<dbReference type="Proteomes" id="UP001595615">
    <property type="component" value="Unassembled WGS sequence"/>
</dbReference>
<name>A0ABV7XBV9_9SPHN</name>
<feature type="chain" id="PRO_5045416511" evidence="1">
    <location>
        <begin position="32"/>
        <end position="401"/>
    </location>
</feature>
<dbReference type="PANTHER" id="PTHR30163:SF8">
    <property type="entry name" value="LYTIC MUREIN TRANSGLYCOSYLASE"/>
    <property type="match status" value="1"/>
</dbReference>
<dbReference type="PANTHER" id="PTHR30163">
    <property type="entry name" value="MEMBRANE-BOUND LYTIC MUREIN TRANSGLYCOSYLASE B"/>
    <property type="match status" value="1"/>
</dbReference>
<evidence type="ECO:0000313" key="3">
    <source>
        <dbReference type="EMBL" id="MFC3713650.1"/>
    </source>
</evidence>
<dbReference type="InterPro" id="IPR023346">
    <property type="entry name" value="Lysozyme-like_dom_sf"/>
</dbReference>
<dbReference type="RefSeq" id="WP_380862353.1">
    <property type="nucleotide sequence ID" value="NZ_JBHRXV010000011.1"/>
</dbReference>
<dbReference type="InterPro" id="IPR011970">
    <property type="entry name" value="MltB_2"/>
</dbReference>